<dbReference type="AlphaFoldDB" id="A0A1X7CJD0"/>
<dbReference type="Proteomes" id="UP000192911">
    <property type="component" value="Unassembled WGS sequence"/>
</dbReference>
<dbReference type="RefSeq" id="WP_085223861.1">
    <property type="nucleotide sequence ID" value="NZ_BSQD01000001.1"/>
</dbReference>
<accession>A0A1X7CJD0</accession>
<organism evidence="1 2">
    <name type="scientific">Trinickia caryophylli</name>
    <name type="common">Paraburkholderia caryophylli</name>
    <dbReference type="NCBI Taxonomy" id="28094"/>
    <lineage>
        <taxon>Bacteria</taxon>
        <taxon>Pseudomonadati</taxon>
        <taxon>Pseudomonadota</taxon>
        <taxon>Betaproteobacteria</taxon>
        <taxon>Burkholderiales</taxon>
        <taxon>Burkholderiaceae</taxon>
        <taxon>Trinickia</taxon>
    </lineage>
</organism>
<protein>
    <submittedName>
        <fullName evidence="1">Uncharacterized protein</fullName>
    </submittedName>
</protein>
<name>A0A1X7CJD0_TRICW</name>
<keyword evidence="2" id="KW-1185">Reference proteome</keyword>
<dbReference type="GeneID" id="95549064"/>
<evidence type="ECO:0000313" key="2">
    <source>
        <dbReference type="Proteomes" id="UP000192911"/>
    </source>
</evidence>
<proteinExistence type="predicted"/>
<sequence length="83" mass="8819">MLEDDDVSAPLEVEESVELVEPDNVLDEIPSLVSAASIAASSGFESEDEVEEVVVESSDDLPPDVPLLSIAHKLLSELELATV</sequence>
<reference evidence="2" key="1">
    <citation type="submission" date="2017-04" db="EMBL/GenBank/DDBJ databases">
        <authorList>
            <person name="Varghese N."/>
            <person name="Submissions S."/>
        </authorList>
    </citation>
    <scope>NUCLEOTIDE SEQUENCE [LARGE SCALE GENOMIC DNA]</scope>
    <source>
        <strain evidence="2">Ballard 720</strain>
    </source>
</reference>
<gene>
    <name evidence="1" type="ORF">SAMN06295900_101458</name>
</gene>
<evidence type="ECO:0000313" key="1">
    <source>
        <dbReference type="EMBL" id="SME97483.1"/>
    </source>
</evidence>
<dbReference type="EMBL" id="FXAH01000001">
    <property type="protein sequence ID" value="SME97483.1"/>
    <property type="molecule type" value="Genomic_DNA"/>
</dbReference>